<proteinExistence type="predicted"/>
<comment type="caution">
    <text evidence="2">The sequence shown here is derived from an EMBL/GenBank/DDBJ whole genome shotgun (WGS) entry which is preliminary data.</text>
</comment>
<name>A0A699X4H5_TANCI</name>
<accession>A0A699X4H5</accession>
<evidence type="ECO:0000256" key="1">
    <source>
        <dbReference type="SAM" id="MobiDB-lite"/>
    </source>
</evidence>
<protein>
    <submittedName>
        <fullName evidence="2">Uncharacterized protein</fullName>
    </submittedName>
</protein>
<evidence type="ECO:0000313" key="2">
    <source>
        <dbReference type="EMBL" id="GFD51554.1"/>
    </source>
</evidence>
<organism evidence="2">
    <name type="scientific">Tanacetum cinerariifolium</name>
    <name type="common">Dalmatian daisy</name>
    <name type="synonym">Chrysanthemum cinerariifolium</name>
    <dbReference type="NCBI Taxonomy" id="118510"/>
    <lineage>
        <taxon>Eukaryota</taxon>
        <taxon>Viridiplantae</taxon>
        <taxon>Streptophyta</taxon>
        <taxon>Embryophyta</taxon>
        <taxon>Tracheophyta</taxon>
        <taxon>Spermatophyta</taxon>
        <taxon>Magnoliopsida</taxon>
        <taxon>eudicotyledons</taxon>
        <taxon>Gunneridae</taxon>
        <taxon>Pentapetalae</taxon>
        <taxon>asterids</taxon>
        <taxon>campanulids</taxon>
        <taxon>Asterales</taxon>
        <taxon>Asteraceae</taxon>
        <taxon>Asteroideae</taxon>
        <taxon>Anthemideae</taxon>
        <taxon>Anthemidinae</taxon>
        <taxon>Tanacetum</taxon>
    </lineage>
</organism>
<feature type="compositionally biased region" description="Pro residues" evidence="1">
    <location>
        <begin position="9"/>
        <end position="35"/>
    </location>
</feature>
<dbReference type="EMBL" id="BKCJ011771669">
    <property type="protein sequence ID" value="GFD51554.1"/>
    <property type="molecule type" value="Genomic_DNA"/>
</dbReference>
<feature type="non-terminal residue" evidence="2">
    <location>
        <position position="1"/>
    </location>
</feature>
<feature type="non-terminal residue" evidence="2">
    <location>
        <position position="112"/>
    </location>
</feature>
<feature type="region of interest" description="Disordered" evidence="1">
    <location>
        <begin position="1"/>
        <end position="35"/>
    </location>
</feature>
<sequence>PSTHHLLHPSPPLPPLPSSLYLPPPVPTSLPLPSQPLPASLFIPPQVNRKEDIPEAELPPCKMLCLTALTSRFKVGESSTAGSRPTGGHRADYGFIGTLDAMTIRWRAKEVG</sequence>
<gene>
    <name evidence="2" type="ORF">Tci_923523</name>
</gene>
<reference evidence="2" key="1">
    <citation type="journal article" date="2019" name="Sci. Rep.">
        <title>Draft genome of Tanacetum cinerariifolium, the natural source of mosquito coil.</title>
        <authorList>
            <person name="Yamashiro T."/>
            <person name="Shiraishi A."/>
            <person name="Satake H."/>
            <person name="Nakayama K."/>
        </authorList>
    </citation>
    <scope>NUCLEOTIDE SEQUENCE</scope>
</reference>
<dbReference type="AlphaFoldDB" id="A0A699X4H5"/>